<dbReference type="SUPFAM" id="SSF49464">
    <property type="entry name" value="Carboxypeptidase regulatory domain-like"/>
    <property type="match status" value="1"/>
</dbReference>
<dbReference type="InterPro" id="IPR008969">
    <property type="entry name" value="CarboxyPept-like_regulatory"/>
</dbReference>
<sequence>MHVNYRLLCVLVFMVLSHQLSAQSVTGLVVERSTRLPIASAIITTAGGKVYTSSTGIFRISHISAGDSINIVHAGYKTYRLSYRPKNKPDTLKIIMEPVSLMLNEVSVRGHRNLNVDSINNREQFSYVFNHKAIGVQDIFINNAKINNYIPYDNVTAPNSTTTILSVNLLQVVNKIGDKKSKTTKLQKELIANEQYNYAGQRFSRQKINALTGLKGDSLRRFTEKYQLGLGDTQKMTDYDMMMYIKRSYADFVKR</sequence>
<reference evidence="2 3" key="1">
    <citation type="submission" date="2023-02" db="EMBL/GenBank/DDBJ databases">
        <title>Genome sequence of Mucilaginibacter jinjuensis strain KACC 16571.</title>
        <authorList>
            <person name="Kim S."/>
            <person name="Heo J."/>
            <person name="Kwon S.-W."/>
        </authorList>
    </citation>
    <scope>NUCLEOTIDE SEQUENCE [LARGE SCALE GENOMIC DNA]</scope>
    <source>
        <strain evidence="2 3">KACC 16571</strain>
    </source>
</reference>
<gene>
    <name evidence="2" type="ORF">PQO05_22085</name>
</gene>
<protein>
    <recommendedName>
        <fullName evidence="4">Carboxypeptidase-like protein</fullName>
    </recommendedName>
</protein>
<accession>A0ABY7T4X8</accession>
<keyword evidence="3" id="KW-1185">Reference proteome</keyword>
<name>A0ABY7T4X8_9SPHI</name>
<organism evidence="2 3">
    <name type="scientific">Mucilaginibacter jinjuensis</name>
    <dbReference type="NCBI Taxonomy" id="1176721"/>
    <lineage>
        <taxon>Bacteria</taxon>
        <taxon>Pseudomonadati</taxon>
        <taxon>Bacteroidota</taxon>
        <taxon>Sphingobacteriia</taxon>
        <taxon>Sphingobacteriales</taxon>
        <taxon>Sphingobacteriaceae</taxon>
        <taxon>Mucilaginibacter</taxon>
    </lineage>
</organism>
<evidence type="ECO:0008006" key="4">
    <source>
        <dbReference type="Google" id="ProtNLM"/>
    </source>
</evidence>
<feature type="signal peptide" evidence="1">
    <location>
        <begin position="1"/>
        <end position="22"/>
    </location>
</feature>
<keyword evidence="1" id="KW-0732">Signal</keyword>
<dbReference type="EMBL" id="CP117167">
    <property type="protein sequence ID" value="WCT11432.1"/>
    <property type="molecule type" value="Genomic_DNA"/>
</dbReference>
<evidence type="ECO:0000313" key="2">
    <source>
        <dbReference type="EMBL" id="WCT11432.1"/>
    </source>
</evidence>
<dbReference type="RefSeq" id="WP_273629619.1">
    <property type="nucleotide sequence ID" value="NZ_CP117167.1"/>
</dbReference>
<evidence type="ECO:0000313" key="3">
    <source>
        <dbReference type="Proteomes" id="UP001216139"/>
    </source>
</evidence>
<dbReference type="Proteomes" id="UP001216139">
    <property type="component" value="Chromosome"/>
</dbReference>
<proteinExistence type="predicted"/>
<feature type="chain" id="PRO_5045426419" description="Carboxypeptidase-like protein" evidence="1">
    <location>
        <begin position="23"/>
        <end position="255"/>
    </location>
</feature>
<evidence type="ECO:0000256" key="1">
    <source>
        <dbReference type="SAM" id="SignalP"/>
    </source>
</evidence>